<dbReference type="AlphaFoldDB" id="A0A1E4R795"/>
<dbReference type="CDD" id="cd02019">
    <property type="entry name" value="NK"/>
    <property type="match status" value="1"/>
</dbReference>
<name>A0A1E4R795_9BACI</name>
<dbReference type="RefSeq" id="WP_069481342.1">
    <property type="nucleotide sequence ID" value="NZ_KV766182.1"/>
</dbReference>
<accession>A0A1E4R795</accession>
<dbReference type="Proteomes" id="UP000094784">
    <property type="component" value="Unassembled WGS sequence"/>
</dbReference>
<dbReference type="SUPFAM" id="SSF52540">
    <property type="entry name" value="P-loop containing nucleoside triphosphate hydrolases"/>
    <property type="match status" value="1"/>
</dbReference>
<sequence>MKVYSLSGPSGTGKSTSALSFAHKIGAQAIIDDGLLIVNGVRVAGVSAKFEKNTITAVRRAIFTDQEHREAVKKALASHRVESILLIGTSTKMTNSIAKQLELGAIEHYYDVGDVRSFKDIQKARFIRQTQGKHVMPIPYRQVEQNFFKRLVLKGMEIFSTKREKIGETTIVRPDFQREYIEISNHVYVQLLTYCCQQQDFVQKVEQVQFVLGEQVQAILSLQVRLPIDYPLAEHLYNLQQAVQTEFYEHFGYELDAIHVHVKSGIQKKKS</sequence>
<dbReference type="EMBL" id="MECQ01000001">
    <property type="protein sequence ID" value="ODV56346.1"/>
    <property type="molecule type" value="Genomic_DNA"/>
</dbReference>
<gene>
    <name evidence="1" type="ORF">BG258_10780</name>
</gene>
<organism evidence="1 2">
    <name type="scientific">Lysinibacillus fusiformis</name>
    <dbReference type="NCBI Taxonomy" id="28031"/>
    <lineage>
        <taxon>Bacteria</taxon>
        <taxon>Bacillati</taxon>
        <taxon>Bacillota</taxon>
        <taxon>Bacilli</taxon>
        <taxon>Bacillales</taxon>
        <taxon>Bacillaceae</taxon>
        <taxon>Lysinibacillus</taxon>
    </lineage>
</organism>
<reference evidence="1 2" key="1">
    <citation type="submission" date="2016-09" db="EMBL/GenBank/DDBJ databases">
        <title>Draft genome sequence of the soil isolate, Lysinibacillus fusiformis M5, a potential hypoxanthine producer.</title>
        <authorList>
            <person name="Gallegos-Monterrosa R."/>
            <person name="Maroti G."/>
            <person name="Balint B."/>
            <person name="Kovacs A.T."/>
        </authorList>
    </citation>
    <scope>NUCLEOTIDE SEQUENCE [LARGE SCALE GENOMIC DNA]</scope>
    <source>
        <strain evidence="1 2">M5</strain>
    </source>
</reference>
<protein>
    <submittedName>
        <fullName evidence="1">Uncharacterized protein</fullName>
    </submittedName>
</protein>
<comment type="caution">
    <text evidence="1">The sequence shown here is derived from an EMBL/GenBank/DDBJ whole genome shotgun (WGS) entry which is preliminary data.</text>
</comment>
<evidence type="ECO:0000313" key="1">
    <source>
        <dbReference type="EMBL" id="ODV56346.1"/>
    </source>
</evidence>
<dbReference type="InterPro" id="IPR027417">
    <property type="entry name" value="P-loop_NTPase"/>
</dbReference>
<evidence type="ECO:0000313" key="2">
    <source>
        <dbReference type="Proteomes" id="UP000094784"/>
    </source>
</evidence>
<dbReference type="OrthoDB" id="5429664at2"/>
<proteinExistence type="predicted"/>